<evidence type="ECO:0000313" key="2">
    <source>
        <dbReference type="EMBL" id="PAJ68916.1"/>
    </source>
</evidence>
<dbReference type="SUPFAM" id="SSF52980">
    <property type="entry name" value="Restriction endonuclease-like"/>
    <property type="match status" value="1"/>
</dbReference>
<name>A0A269PBJ8_9CORY</name>
<dbReference type="InterPro" id="IPR007569">
    <property type="entry name" value="DUF559"/>
</dbReference>
<protein>
    <recommendedName>
        <fullName evidence="1">DUF559 domain-containing protein</fullName>
    </recommendedName>
</protein>
<dbReference type="Pfam" id="PF04480">
    <property type="entry name" value="DUF559"/>
    <property type="match status" value="1"/>
</dbReference>
<dbReference type="Proteomes" id="UP000215771">
    <property type="component" value="Unassembled WGS sequence"/>
</dbReference>
<proteinExistence type="predicted"/>
<dbReference type="AlphaFoldDB" id="A0A269PBJ8"/>
<accession>A0A269PBJ8</accession>
<dbReference type="Gene3D" id="3.40.960.10">
    <property type="entry name" value="VSR Endonuclease"/>
    <property type="match status" value="1"/>
</dbReference>
<evidence type="ECO:0000259" key="1">
    <source>
        <dbReference type="Pfam" id="PF04480"/>
    </source>
</evidence>
<feature type="domain" description="DUF559" evidence="1">
    <location>
        <begin position="202"/>
        <end position="279"/>
    </location>
</feature>
<dbReference type="InterPro" id="IPR011335">
    <property type="entry name" value="Restrct_endonuc-II-like"/>
</dbReference>
<gene>
    <name evidence="2" type="ORF">CIG21_09600</name>
</gene>
<dbReference type="RefSeq" id="WP_095278621.1">
    <property type="nucleotide sequence ID" value="NZ_CP047655.1"/>
</dbReference>
<sequence length="308" mass="34844">MLVTHLIRPGESDALACRKLSATRYVAEQDWRGLKAYEQEFLRAYAIGVGAQKAVVVGRSAAVIMGLWTLPAKHSPVMLANPRHSPPPKKQWPEGVQYREMRIPEVDRASISLLDGDTVLLTTPARTAVDVARLHGVRHGVVAMDSFLHQFGPGARAELEATVRRLARKKGIAHARTALVWSSSLSQSPYESLLRVILRERGIEAQEQLWIGPYVRPDLLWDQLVIEVDGDVKFAEDGQTAALEQAQRENWIRVQGYEVVRLTPRQILRDEDWCIRHILDLKARSEQLGPPRVPATQWRPGHGEHWRR</sequence>
<organism evidence="2 3">
    <name type="scientific">Corynebacterium hadale</name>
    <dbReference type="NCBI Taxonomy" id="2026255"/>
    <lineage>
        <taxon>Bacteria</taxon>
        <taxon>Bacillati</taxon>
        <taxon>Actinomycetota</taxon>
        <taxon>Actinomycetes</taxon>
        <taxon>Mycobacteriales</taxon>
        <taxon>Corynebacteriaceae</taxon>
        <taxon>Corynebacterium</taxon>
    </lineage>
</organism>
<dbReference type="EMBL" id="NQMQ01000020">
    <property type="protein sequence ID" value="PAJ68916.1"/>
    <property type="molecule type" value="Genomic_DNA"/>
</dbReference>
<evidence type="ECO:0000313" key="3">
    <source>
        <dbReference type="Proteomes" id="UP000215771"/>
    </source>
</evidence>
<reference evidence="2 3" key="1">
    <citation type="submission" date="2017-08" db="EMBL/GenBank/DDBJ databases">
        <authorList>
            <person name="de Groot N.N."/>
        </authorList>
    </citation>
    <scope>NUCLEOTIDE SEQUENCE [LARGE SCALE GENOMIC DNA]</scope>
    <source>
        <strain evidence="2 3">NBT06-6</strain>
    </source>
</reference>
<comment type="caution">
    <text evidence="2">The sequence shown here is derived from an EMBL/GenBank/DDBJ whole genome shotgun (WGS) entry which is preliminary data.</text>
</comment>